<evidence type="ECO:0000313" key="2">
    <source>
        <dbReference type="Proteomes" id="UP001501295"/>
    </source>
</evidence>
<proteinExistence type="predicted"/>
<name>A0ABP8WBQ6_9MICO</name>
<dbReference type="EMBL" id="BAABLM010000012">
    <property type="protein sequence ID" value="GAA4686403.1"/>
    <property type="molecule type" value="Genomic_DNA"/>
</dbReference>
<dbReference type="Proteomes" id="UP001501295">
    <property type="component" value="Unassembled WGS sequence"/>
</dbReference>
<keyword evidence="2" id="KW-1185">Reference proteome</keyword>
<gene>
    <name evidence="1" type="ORF">GCM10025780_36290</name>
</gene>
<reference evidence="2" key="1">
    <citation type="journal article" date="2019" name="Int. J. Syst. Evol. Microbiol.">
        <title>The Global Catalogue of Microorganisms (GCM) 10K type strain sequencing project: providing services to taxonomists for standard genome sequencing and annotation.</title>
        <authorList>
            <consortium name="The Broad Institute Genomics Platform"/>
            <consortium name="The Broad Institute Genome Sequencing Center for Infectious Disease"/>
            <person name="Wu L."/>
            <person name="Ma J."/>
        </authorList>
    </citation>
    <scope>NUCLEOTIDE SEQUENCE [LARGE SCALE GENOMIC DNA]</scope>
    <source>
        <strain evidence="2">JCM 18956</strain>
    </source>
</reference>
<protein>
    <submittedName>
        <fullName evidence="1">Uncharacterized protein</fullName>
    </submittedName>
</protein>
<sequence length="119" mass="13780">MGDIAAERTGFQERSEKFARRLVGGQEVESAVVDGHGHHLVESVEELLEPRPNDARRRFELRWVFSRETKEEVAFGRRQPEGPLESVQDLARRPWRASLLEARVVLDRDPRRFGEFLTA</sequence>
<evidence type="ECO:0000313" key="1">
    <source>
        <dbReference type="EMBL" id="GAA4686403.1"/>
    </source>
</evidence>
<organism evidence="1 2">
    <name type="scientific">Frondihabitans cladoniiphilus</name>
    <dbReference type="NCBI Taxonomy" id="715785"/>
    <lineage>
        <taxon>Bacteria</taxon>
        <taxon>Bacillati</taxon>
        <taxon>Actinomycetota</taxon>
        <taxon>Actinomycetes</taxon>
        <taxon>Micrococcales</taxon>
        <taxon>Microbacteriaceae</taxon>
        <taxon>Frondihabitans</taxon>
    </lineage>
</organism>
<accession>A0ABP8WBQ6</accession>
<comment type="caution">
    <text evidence="1">The sequence shown here is derived from an EMBL/GenBank/DDBJ whole genome shotgun (WGS) entry which is preliminary data.</text>
</comment>